<protein>
    <submittedName>
        <fullName evidence="1">Uncharacterized protein</fullName>
    </submittedName>
</protein>
<dbReference type="PANTHER" id="PTHR31005">
    <property type="entry name" value="DUF4139 DOMAIN-CONTAINING PROTEIN"/>
    <property type="match status" value="1"/>
</dbReference>
<dbReference type="AlphaFoldDB" id="A0A9W8JBV9"/>
<gene>
    <name evidence="1" type="ORF">H1R20_g5241</name>
</gene>
<sequence length="119" mass="12951">MTISSDNVAHRVTTVKLPLDATMECVSVPKRDAKVHLKAVVKNASEYTLLRGPASVPEETFDCPLGTRNYVFSQRVTLHNTKSLAIDNLTTVDQIPVSKESSITVKLVSSALPARPIGY</sequence>
<dbReference type="InterPro" id="IPR011935">
    <property type="entry name" value="CHP02231"/>
</dbReference>
<dbReference type="Proteomes" id="UP001140091">
    <property type="component" value="Unassembled WGS sequence"/>
</dbReference>
<proteinExistence type="predicted"/>
<dbReference type="OrthoDB" id="10068793at2759"/>
<accession>A0A9W8JBV9</accession>
<comment type="caution">
    <text evidence="1">The sequence shown here is derived from an EMBL/GenBank/DDBJ whole genome shotgun (WGS) entry which is preliminary data.</text>
</comment>
<feature type="non-terminal residue" evidence="1">
    <location>
        <position position="119"/>
    </location>
</feature>
<dbReference type="PANTHER" id="PTHR31005:SF8">
    <property type="entry name" value="DUF4139 DOMAIN-CONTAINING PROTEIN"/>
    <property type="match status" value="1"/>
</dbReference>
<keyword evidence="2" id="KW-1185">Reference proteome</keyword>
<evidence type="ECO:0000313" key="2">
    <source>
        <dbReference type="Proteomes" id="UP001140091"/>
    </source>
</evidence>
<evidence type="ECO:0000313" key="1">
    <source>
        <dbReference type="EMBL" id="KAJ2931860.1"/>
    </source>
</evidence>
<name>A0A9W8JBV9_9AGAR</name>
<organism evidence="1 2">
    <name type="scientific">Candolleomyces eurysporus</name>
    <dbReference type="NCBI Taxonomy" id="2828524"/>
    <lineage>
        <taxon>Eukaryota</taxon>
        <taxon>Fungi</taxon>
        <taxon>Dikarya</taxon>
        <taxon>Basidiomycota</taxon>
        <taxon>Agaricomycotina</taxon>
        <taxon>Agaricomycetes</taxon>
        <taxon>Agaricomycetidae</taxon>
        <taxon>Agaricales</taxon>
        <taxon>Agaricineae</taxon>
        <taxon>Psathyrellaceae</taxon>
        <taxon>Candolleomyces</taxon>
    </lineage>
</organism>
<dbReference type="EMBL" id="JANBPK010000795">
    <property type="protein sequence ID" value="KAJ2931860.1"/>
    <property type="molecule type" value="Genomic_DNA"/>
</dbReference>
<reference evidence="1" key="1">
    <citation type="submission" date="2022-06" db="EMBL/GenBank/DDBJ databases">
        <title>Genome Sequence of Candolleomyces eurysporus.</title>
        <authorList>
            <person name="Buettner E."/>
        </authorList>
    </citation>
    <scope>NUCLEOTIDE SEQUENCE</scope>
    <source>
        <strain evidence="1">VTCC 930004</strain>
    </source>
</reference>